<feature type="signal peptide" evidence="16">
    <location>
        <begin position="1"/>
        <end position="31"/>
    </location>
</feature>
<evidence type="ECO:0000256" key="16">
    <source>
        <dbReference type="SAM" id="SignalP"/>
    </source>
</evidence>
<comment type="subcellular location">
    <subcellularLocation>
        <location evidence="2">Membrane</location>
        <topology evidence="2">Single-pass membrane protein</topology>
    </subcellularLocation>
</comment>
<comment type="similarity">
    <text evidence="13">Belongs to the RING-type zinc finger family. ATL subfamily.</text>
</comment>
<dbReference type="EC" id="2.3.2.27" evidence="4"/>
<evidence type="ECO:0000256" key="15">
    <source>
        <dbReference type="SAM" id="Phobius"/>
    </source>
</evidence>
<feature type="domain" description="RING-type" evidence="17">
    <location>
        <begin position="132"/>
        <end position="174"/>
    </location>
</feature>
<reference evidence="18 19" key="1">
    <citation type="submission" date="2024-01" db="EMBL/GenBank/DDBJ databases">
        <title>The genomes of 5 underutilized Papilionoideae crops provide insights into root nodulation and disease resistanc.</title>
        <authorList>
            <person name="Yuan L."/>
        </authorList>
    </citation>
    <scope>NUCLEOTIDE SEQUENCE [LARGE SCALE GENOMIC DNA]</scope>
    <source>
        <strain evidence="18">ZHUSHIDOU_FW_LH</strain>
        <tissue evidence="18">Leaf</tissue>
    </source>
</reference>
<dbReference type="PROSITE" id="PS50089">
    <property type="entry name" value="ZF_RING_2"/>
    <property type="match status" value="1"/>
</dbReference>
<keyword evidence="10" id="KW-0862">Zinc</keyword>
<evidence type="ECO:0000313" key="18">
    <source>
        <dbReference type="EMBL" id="KAK7275807.1"/>
    </source>
</evidence>
<evidence type="ECO:0000256" key="1">
    <source>
        <dbReference type="ARBA" id="ARBA00000900"/>
    </source>
</evidence>
<evidence type="ECO:0000259" key="17">
    <source>
        <dbReference type="PROSITE" id="PS50089"/>
    </source>
</evidence>
<dbReference type="Gene3D" id="3.30.40.10">
    <property type="entry name" value="Zinc/RING finger domain, C3HC4 (zinc finger)"/>
    <property type="match status" value="1"/>
</dbReference>
<evidence type="ECO:0000313" key="19">
    <source>
        <dbReference type="Proteomes" id="UP001372338"/>
    </source>
</evidence>
<comment type="catalytic activity">
    <reaction evidence="1">
        <text>S-ubiquitinyl-[E2 ubiquitin-conjugating enzyme]-L-cysteine + [acceptor protein]-L-lysine = [E2 ubiquitin-conjugating enzyme]-L-cysteine + N(6)-ubiquitinyl-[acceptor protein]-L-lysine.</text>
        <dbReference type="EC" id="2.3.2.27"/>
    </reaction>
</comment>
<feature type="transmembrane region" description="Helical" evidence="15">
    <location>
        <begin position="47"/>
        <end position="69"/>
    </location>
</feature>
<dbReference type="EMBL" id="JAYWIO010000003">
    <property type="protein sequence ID" value="KAK7275807.1"/>
    <property type="molecule type" value="Genomic_DNA"/>
</dbReference>
<keyword evidence="8 14" id="KW-0863">Zinc-finger</keyword>
<dbReference type="AlphaFoldDB" id="A0AAN9FG41"/>
<keyword evidence="19" id="KW-1185">Reference proteome</keyword>
<evidence type="ECO:0000256" key="5">
    <source>
        <dbReference type="ARBA" id="ARBA00022679"/>
    </source>
</evidence>
<keyword evidence="9" id="KW-0833">Ubl conjugation pathway</keyword>
<keyword evidence="16" id="KW-0732">Signal</keyword>
<proteinExistence type="inferred from homology"/>
<keyword evidence="12 15" id="KW-0472">Membrane</keyword>
<name>A0AAN9FG41_CROPI</name>
<dbReference type="InterPro" id="IPR001841">
    <property type="entry name" value="Znf_RING"/>
</dbReference>
<comment type="caution">
    <text evidence="18">The sequence shown here is derived from an EMBL/GenBank/DDBJ whole genome shotgun (WGS) entry which is preliminary data.</text>
</comment>
<dbReference type="SUPFAM" id="SSF57850">
    <property type="entry name" value="RING/U-box"/>
    <property type="match status" value="1"/>
</dbReference>
<evidence type="ECO:0000256" key="10">
    <source>
        <dbReference type="ARBA" id="ARBA00022833"/>
    </source>
</evidence>
<keyword evidence="11 15" id="KW-1133">Transmembrane helix</keyword>
<evidence type="ECO:0000256" key="13">
    <source>
        <dbReference type="ARBA" id="ARBA00024209"/>
    </source>
</evidence>
<dbReference type="GO" id="GO:0061630">
    <property type="term" value="F:ubiquitin protein ligase activity"/>
    <property type="evidence" value="ECO:0007669"/>
    <property type="project" value="UniProtKB-EC"/>
</dbReference>
<dbReference type="Pfam" id="PF13639">
    <property type="entry name" value="zf-RING_2"/>
    <property type="match status" value="1"/>
</dbReference>
<keyword evidence="6 15" id="KW-0812">Transmembrane</keyword>
<protein>
    <recommendedName>
        <fullName evidence="4">RING-type E3 ubiquitin transferase</fullName>
        <ecNumber evidence="4">2.3.2.27</ecNumber>
    </recommendedName>
</protein>
<dbReference type="FunFam" id="3.30.40.10:FF:000187">
    <property type="entry name" value="E3 ubiquitin-protein ligase ATL6"/>
    <property type="match status" value="1"/>
</dbReference>
<feature type="chain" id="PRO_5042901850" description="RING-type E3 ubiquitin transferase" evidence="16">
    <location>
        <begin position="32"/>
        <end position="362"/>
    </location>
</feature>
<keyword evidence="7" id="KW-0479">Metal-binding</keyword>
<evidence type="ECO:0000256" key="9">
    <source>
        <dbReference type="ARBA" id="ARBA00022786"/>
    </source>
</evidence>
<evidence type="ECO:0000256" key="8">
    <source>
        <dbReference type="ARBA" id="ARBA00022771"/>
    </source>
</evidence>
<dbReference type="PANTHER" id="PTHR46913:SF1">
    <property type="entry name" value="RING-H2 FINGER PROTEIN ATL16"/>
    <property type="match status" value="1"/>
</dbReference>
<dbReference type="PANTHER" id="PTHR46913">
    <property type="entry name" value="RING-H2 FINGER PROTEIN ATL16"/>
    <property type="match status" value="1"/>
</dbReference>
<comment type="pathway">
    <text evidence="3">Protein modification; protein ubiquitination.</text>
</comment>
<dbReference type="Proteomes" id="UP001372338">
    <property type="component" value="Unassembled WGS sequence"/>
</dbReference>
<dbReference type="SMART" id="SM00184">
    <property type="entry name" value="RING"/>
    <property type="match status" value="1"/>
</dbReference>
<dbReference type="InterPro" id="IPR013083">
    <property type="entry name" value="Znf_RING/FYVE/PHD"/>
</dbReference>
<evidence type="ECO:0000256" key="12">
    <source>
        <dbReference type="ARBA" id="ARBA00023136"/>
    </source>
</evidence>
<keyword evidence="5" id="KW-0808">Transferase</keyword>
<organism evidence="18 19">
    <name type="scientific">Crotalaria pallida</name>
    <name type="common">Smooth rattlebox</name>
    <name type="synonym">Crotalaria striata</name>
    <dbReference type="NCBI Taxonomy" id="3830"/>
    <lineage>
        <taxon>Eukaryota</taxon>
        <taxon>Viridiplantae</taxon>
        <taxon>Streptophyta</taxon>
        <taxon>Embryophyta</taxon>
        <taxon>Tracheophyta</taxon>
        <taxon>Spermatophyta</taxon>
        <taxon>Magnoliopsida</taxon>
        <taxon>eudicotyledons</taxon>
        <taxon>Gunneridae</taxon>
        <taxon>Pentapetalae</taxon>
        <taxon>rosids</taxon>
        <taxon>fabids</taxon>
        <taxon>Fabales</taxon>
        <taxon>Fabaceae</taxon>
        <taxon>Papilionoideae</taxon>
        <taxon>50 kb inversion clade</taxon>
        <taxon>genistoids sensu lato</taxon>
        <taxon>core genistoids</taxon>
        <taxon>Crotalarieae</taxon>
        <taxon>Crotalaria</taxon>
    </lineage>
</organism>
<evidence type="ECO:0000256" key="4">
    <source>
        <dbReference type="ARBA" id="ARBA00012483"/>
    </source>
</evidence>
<evidence type="ECO:0000256" key="6">
    <source>
        <dbReference type="ARBA" id="ARBA00022692"/>
    </source>
</evidence>
<dbReference type="GO" id="GO:0016567">
    <property type="term" value="P:protein ubiquitination"/>
    <property type="evidence" value="ECO:0007669"/>
    <property type="project" value="InterPro"/>
</dbReference>
<evidence type="ECO:0000256" key="14">
    <source>
        <dbReference type="PROSITE-ProRule" id="PRU00175"/>
    </source>
</evidence>
<dbReference type="CDD" id="cd16461">
    <property type="entry name" value="RING-H2_EL5-like"/>
    <property type="match status" value="1"/>
</dbReference>
<evidence type="ECO:0000256" key="11">
    <source>
        <dbReference type="ARBA" id="ARBA00022989"/>
    </source>
</evidence>
<evidence type="ECO:0000256" key="7">
    <source>
        <dbReference type="ARBA" id="ARBA00022723"/>
    </source>
</evidence>
<sequence length="362" mass="41058">MMISSFPFGCHAFISLFLLLLFLLTSSPATAQFVEAQPLDPNTNNKSSVFAVMAIVVVMFFVSGFVSLCSRQCSGGRTRTLSRINLALPTGDSDGRSRREPRGLDQEIIDTFPTFLYSNVKGLKIGKETLVCAVCINEFEDDETLRLIPKCNHVFHPSCIDVWLSSHSTCPVCRANLVPRPEDTPPMVPIQIPNEEAIVIVEEEGIKTENNNDTEASNHVFLKRSHTMNHNRLPRSRSTDFLFNVLFPRRSNSMGRHHSEENFERFTLRLPDEMLMLNTTVLKRTNSCMSFRRMSSGRKGYRTRSFSSGGSEEQWRFSLTTPFFGMNNWNRSGRKSYFQGTRVVLDDDNNVGERSSDLLCPK</sequence>
<dbReference type="InterPro" id="IPR044600">
    <property type="entry name" value="ATL1/ATL16-like"/>
</dbReference>
<accession>A0AAN9FG41</accession>
<evidence type="ECO:0000256" key="3">
    <source>
        <dbReference type="ARBA" id="ARBA00004906"/>
    </source>
</evidence>
<gene>
    <name evidence="18" type="ORF">RIF29_16931</name>
</gene>
<evidence type="ECO:0000256" key="2">
    <source>
        <dbReference type="ARBA" id="ARBA00004167"/>
    </source>
</evidence>
<dbReference type="GO" id="GO:0008270">
    <property type="term" value="F:zinc ion binding"/>
    <property type="evidence" value="ECO:0007669"/>
    <property type="project" value="UniProtKB-KW"/>
</dbReference>
<dbReference type="GO" id="GO:0016020">
    <property type="term" value="C:membrane"/>
    <property type="evidence" value="ECO:0007669"/>
    <property type="project" value="UniProtKB-SubCell"/>
</dbReference>